<name>A0A222VVG1_9PSEU</name>
<keyword evidence="2" id="KW-0503">Monooxygenase</keyword>
<evidence type="ECO:0000313" key="2">
    <source>
        <dbReference type="EMBL" id="SDD72367.1"/>
    </source>
</evidence>
<dbReference type="InterPro" id="IPR011251">
    <property type="entry name" value="Luciferase-like_dom"/>
</dbReference>
<gene>
    <name evidence="2" type="ORF">SAMN05421630_111244</name>
</gene>
<feature type="domain" description="Luciferase-like" evidence="1">
    <location>
        <begin position="1"/>
        <end position="240"/>
    </location>
</feature>
<dbReference type="PANTHER" id="PTHR42847:SF4">
    <property type="entry name" value="ALKANESULFONATE MONOOXYGENASE-RELATED"/>
    <property type="match status" value="1"/>
</dbReference>
<evidence type="ECO:0000259" key="1">
    <source>
        <dbReference type="Pfam" id="PF00296"/>
    </source>
</evidence>
<organism evidence="2 3">
    <name type="scientific">Prauserella marina</name>
    <dbReference type="NCBI Taxonomy" id="530584"/>
    <lineage>
        <taxon>Bacteria</taxon>
        <taxon>Bacillati</taxon>
        <taxon>Actinomycetota</taxon>
        <taxon>Actinomycetes</taxon>
        <taxon>Pseudonocardiales</taxon>
        <taxon>Pseudonocardiaceae</taxon>
        <taxon>Prauserella</taxon>
    </lineage>
</organism>
<reference evidence="2 3" key="1">
    <citation type="submission" date="2016-10" db="EMBL/GenBank/DDBJ databases">
        <authorList>
            <person name="de Groot N.N."/>
        </authorList>
    </citation>
    <scope>NUCLEOTIDE SEQUENCE [LARGE SCALE GENOMIC DNA]</scope>
    <source>
        <strain evidence="2 3">CGMCC 4.5506</strain>
    </source>
</reference>
<dbReference type="InterPro" id="IPR050172">
    <property type="entry name" value="SsuD_RutA_monooxygenase"/>
</dbReference>
<keyword evidence="2" id="KW-0560">Oxidoreductase</keyword>
<dbReference type="EMBL" id="FMZE01000011">
    <property type="protein sequence ID" value="SDD72367.1"/>
    <property type="molecule type" value="Genomic_DNA"/>
</dbReference>
<dbReference type="STRING" id="530584.SAMN05421630_111244"/>
<dbReference type="AlphaFoldDB" id="A0A222VVG1"/>
<evidence type="ECO:0000313" key="3">
    <source>
        <dbReference type="Proteomes" id="UP000199494"/>
    </source>
</evidence>
<dbReference type="PANTHER" id="PTHR42847">
    <property type="entry name" value="ALKANESULFONATE MONOOXYGENASE"/>
    <property type="match status" value="1"/>
</dbReference>
<protein>
    <submittedName>
        <fullName evidence="2">Flavin-dependent oxidoreductase, luciferase family (Includes alkanesulfonate monooxygenase SsuD and methylene tetrahydromethanopterin reductase)</fullName>
    </submittedName>
</protein>
<dbReference type="KEGG" id="pmad:BAY61_25950"/>
<dbReference type="GO" id="GO:0008726">
    <property type="term" value="F:alkanesulfonate monooxygenase activity"/>
    <property type="evidence" value="ECO:0007669"/>
    <property type="project" value="TreeGrafter"/>
</dbReference>
<dbReference type="GO" id="GO:0046306">
    <property type="term" value="P:alkanesulfonate catabolic process"/>
    <property type="evidence" value="ECO:0007669"/>
    <property type="project" value="TreeGrafter"/>
</dbReference>
<sequence>MRIGVVLPPCGADGAASVASQARHAESCGLESVWKGDHLITADPVLDSVVMLTAAATATERIKVGFAVLVLALRPVALVAKQVATLQLLSRERVLLGVGIGDPAHGEAGWRAVGGCLAGRGRRTDAALEVLPSLVTGKSTVVAAEPVRLAPSATMPPLLVGGNSAAAIRRSAWYGDEWFPAFPATKAVAAGARTLSRFADSIGRPVPGITAGVCAALGNVPAATVERQARALSRHGSAKEMRDALAVGKPSKVAERFAAFGEAGADRVVVTPFGGEWYRQVELLGEVVDHFA</sequence>
<accession>A0A222VVG1</accession>
<dbReference type="RefSeq" id="WP_091809389.1">
    <property type="nucleotide sequence ID" value="NZ_CP016353.1"/>
</dbReference>
<keyword evidence="3" id="KW-1185">Reference proteome</keyword>
<dbReference type="OrthoDB" id="4566556at2"/>
<dbReference type="InterPro" id="IPR036661">
    <property type="entry name" value="Luciferase-like_sf"/>
</dbReference>
<dbReference type="SUPFAM" id="SSF51679">
    <property type="entry name" value="Bacterial luciferase-like"/>
    <property type="match status" value="1"/>
</dbReference>
<proteinExistence type="predicted"/>
<dbReference type="Pfam" id="PF00296">
    <property type="entry name" value="Bac_luciferase"/>
    <property type="match status" value="1"/>
</dbReference>
<dbReference type="Gene3D" id="3.20.20.30">
    <property type="entry name" value="Luciferase-like domain"/>
    <property type="match status" value="1"/>
</dbReference>
<dbReference type="Proteomes" id="UP000199494">
    <property type="component" value="Unassembled WGS sequence"/>
</dbReference>